<evidence type="ECO:0000256" key="1">
    <source>
        <dbReference type="SAM" id="MobiDB-lite"/>
    </source>
</evidence>
<accession>A0A158Q7P8</accession>
<evidence type="ECO:0000313" key="4">
    <source>
        <dbReference type="WBParaSite" id="EEL_0000521401-mRNA-1"/>
    </source>
</evidence>
<evidence type="ECO:0000313" key="3">
    <source>
        <dbReference type="Proteomes" id="UP000050640"/>
    </source>
</evidence>
<name>A0A158Q7P8_9BILA</name>
<sequence length="608" mass="69935">MKIRRINLSARLHTNETYESYFKRRVAAVVSNYCEQQADECMATTLRLRKENIVLLKIKPNNLQSTTISFVVTKSQRRSTLSTTTILDSTKVKYVLSAQLAALSRILGGVRIEHVEMAIMEKHRRNSDSETLQQDNFGLLLILSIVATFLTITYTIAAVRVCRDCYAKRRAKKNANKLNNVFETPNYGTCTEPKQNEIRRNYEIRSSVQTKIPEGNDRRNSNPGEIAVIDAYQMRRMFQCDPSQLPAEVPQSPQNSNDSLIIYASKPLSEPKLQICDPKSKQTVHHSSEIEKERKNPALSDKINKISQENESVVEVPQKYANMSARNNGTAETSPHYDSNLTMVPDYQPENEFFKQTKELSKSISEQQMATYNQSEIIPEFMTSNLKEQKINEYLETIWNQPAVESKSTWLPNKESQEKPYSLTNLFSESSFGAADPYNEETHLESYQLNQESKHHAKSEVGDLKRPFLMDQLNYRQESESSDYFARDDTPNRFIQKSQTTHEFDNWSSESDDDGDVYHKLSEADEDRETVKSPEFEDLMEDPIISYSEKNLGLNLDMQYFICTNQSEVSNDEPYYKQLEKSPLLSSPTSNRFKSEEFVSSASMDDLK</sequence>
<keyword evidence="3" id="KW-1185">Reference proteome</keyword>
<feature type="region of interest" description="Disordered" evidence="1">
    <location>
        <begin position="580"/>
        <end position="608"/>
    </location>
</feature>
<feature type="transmembrane region" description="Helical" evidence="2">
    <location>
        <begin position="137"/>
        <end position="159"/>
    </location>
</feature>
<evidence type="ECO:0000256" key="2">
    <source>
        <dbReference type="SAM" id="Phobius"/>
    </source>
</evidence>
<keyword evidence="2" id="KW-0472">Membrane</keyword>
<feature type="compositionally biased region" description="Polar residues" evidence="1">
    <location>
        <begin position="584"/>
        <end position="608"/>
    </location>
</feature>
<reference evidence="4" key="1">
    <citation type="submission" date="2016-04" db="UniProtKB">
        <authorList>
            <consortium name="WormBaseParasite"/>
        </authorList>
    </citation>
    <scope>IDENTIFICATION</scope>
</reference>
<dbReference type="WBParaSite" id="EEL_0000521401-mRNA-1">
    <property type="protein sequence ID" value="EEL_0000521401-mRNA-1"/>
    <property type="gene ID" value="EEL_0000521401"/>
</dbReference>
<keyword evidence="2" id="KW-1133">Transmembrane helix</keyword>
<organism evidence="3 4">
    <name type="scientific">Elaeophora elaphi</name>
    <dbReference type="NCBI Taxonomy" id="1147741"/>
    <lineage>
        <taxon>Eukaryota</taxon>
        <taxon>Metazoa</taxon>
        <taxon>Ecdysozoa</taxon>
        <taxon>Nematoda</taxon>
        <taxon>Chromadorea</taxon>
        <taxon>Rhabditida</taxon>
        <taxon>Spirurina</taxon>
        <taxon>Spiruromorpha</taxon>
        <taxon>Filarioidea</taxon>
        <taxon>Onchocercidae</taxon>
        <taxon>Elaeophora</taxon>
    </lineage>
</organism>
<proteinExistence type="predicted"/>
<keyword evidence="2" id="KW-0812">Transmembrane</keyword>
<protein>
    <submittedName>
        <fullName evidence="4">Uncharacterized protein</fullName>
    </submittedName>
</protein>
<dbReference type="Proteomes" id="UP000050640">
    <property type="component" value="Unplaced"/>
</dbReference>
<feature type="region of interest" description="Disordered" evidence="1">
    <location>
        <begin position="497"/>
        <end position="516"/>
    </location>
</feature>
<dbReference type="AlphaFoldDB" id="A0A158Q7P8"/>